<feature type="region of interest" description="Disordered" evidence="2">
    <location>
        <begin position="567"/>
        <end position="601"/>
    </location>
</feature>
<gene>
    <name evidence="3" type="ORF">NEMVEDRAFT_v1g225315</name>
</gene>
<reference evidence="3 4" key="1">
    <citation type="journal article" date="2007" name="Science">
        <title>Sea anemone genome reveals ancestral eumetazoan gene repertoire and genomic organization.</title>
        <authorList>
            <person name="Putnam N.H."/>
            <person name="Srivastava M."/>
            <person name="Hellsten U."/>
            <person name="Dirks B."/>
            <person name="Chapman J."/>
            <person name="Salamov A."/>
            <person name="Terry A."/>
            <person name="Shapiro H."/>
            <person name="Lindquist E."/>
            <person name="Kapitonov V.V."/>
            <person name="Jurka J."/>
            <person name="Genikhovich G."/>
            <person name="Grigoriev I.V."/>
            <person name="Lucas S.M."/>
            <person name="Steele R.E."/>
            <person name="Finnerty J.R."/>
            <person name="Technau U."/>
            <person name="Martindale M.Q."/>
            <person name="Rokhsar D.S."/>
        </authorList>
    </citation>
    <scope>NUCLEOTIDE SEQUENCE [LARGE SCALE GENOMIC DNA]</scope>
    <source>
        <strain evidence="4">CH2 X CH6</strain>
    </source>
</reference>
<feature type="coiled-coil region" evidence="1">
    <location>
        <begin position="158"/>
        <end position="253"/>
    </location>
</feature>
<feature type="compositionally biased region" description="Basic and acidic residues" evidence="2">
    <location>
        <begin position="517"/>
        <end position="535"/>
    </location>
</feature>
<dbReference type="InParanoid" id="A7TCN6"/>
<feature type="coiled-coil region" evidence="1">
    <location>
        <begin position="451"/>
        <end position="478"/>
    </location>
</feature>
<feature type="non-terminal residue" evidence="3">
    <location>
        <position position="1"/>
    </location>
</feature>
<feature type="region of interest" description="Disordered" evidence="2">
    <location>
        <begin position="79"/>
        <end position="99"/>
    </location>
</feature>
<feature type="compositionally biased region" description="Basic and acidic residues" evidence="2">
    <location>
        <begin position="570"/>
        <end position="586"/>
    </location>
</feature>
<evidence type="ECO:0000256" key="2">
    <source>
        <dbReference type="SAM" id="MobiDB-lite"/>
    </source>
</evidence>
<feature type="compositionally biased region" description="Basic and acidic residues" evidence="2">
    <location>
        <begin position="82"/>
        <end position="99"/>
    </location>
</feature>
<feature type="coiled-coil region" evidence="1">
    <location>
        <begin position="318"/>
        <end position="352"/>
    </location>
</feature>
<evidence type="ECO:0000313" key="4">
    <source>
        <dbReference type="Proteomes" id="UP000001593"/>
    </source>
</evidence>
<accession>A7TCN6</accession>
<feature type="region of interest" description="Disordered" evidence="2">
    <location>
        <begin position="836"/>
        <end position="898"/>
    </location>
</feature>
<organism evidence="3 4">
    <name type="scientific">Nematostella vectensis</name>
    <name type="common">Starlet sea anemone</name>
    <dbReference type="NCBI Taxonomy" id="45351"/>
    <lineage>
        <taxon>Eukaryota</taxon>
        <taxon>Metazoa</taxon>
        <taxon>Cnidaria</taxon>
        <taxon>Anthozoa</taxon>
        <taxon>Hexacorallia</taxon>
        <taxon>Actiniaria</taxon>
        <taxon>Edwardsiidae</taxon>
        <taxon>Nematostella</taxon>
    </lineage>
</organism>
<dbReference type="Proteomes" id="UP000001593">
    <property type="component" value="Unassembled WGS sequence"/>
</dbReference>
<name>A7TCN6_NEMVE</name>
<feature type="compositionally biased region" description="Basic and acidic residues" evidence="2">
    <location>
        <begin position="869"/>
        <end position="891"/>
    </location>
</feature>
<keyword evidence="4" id="KW-1185">Reference proteome</keyword>
<evidence type="ECO:0000256" key="1">
    <source>
        <dbReference type="SAM" id="Coils"/>
    </source>
</evidence>
<feature type="region of interest" description="Disordered" evidence="2">
    <location>
        <begin position="515"/>
        <end position="551"/>
    </location>
</feature>
<dbReference type="HOGENOM" id="CLU_322539_0_0_1"/>
<keyword evidence="1" id="KW-0175">Coiled coil</keyword>
<feature type="non-terminal residue" evidence="3">
    <location>
        <position position="898"/>
    </location>
</feature>
<proteinExistence type="predicted"/>
<evidence type="ECO:0000313" key="3">
    <source>
        <dbReference type="EMBL" id="EDO26180.1"/>
    </source>
</evidence>
<dbReference type="AlphaFoldDB" id="A7TCN6"/>
<dbReference type="STRING" id="45351.A7TCN6"/>
<dbReference type="PhylomeDB" id="A7TCN6"/>
<sequence>IELLELSNYRNDEPETGQLLQKIEETCSLQFEEDAKITQLATELLDLKGRGKDPTTKEDDLCEALTKWGDLKDKSSCLNEEMNSKESRRQVLDENKEKSTGNVCPKYDLDSLMRRKGKIQDDVSAAEDLFTLLEEQERLQDIVDDIQGGADEYLKMQLQDVEKIIRQKIARMDQLRKQIEEKRNEVSKRQQQQRALKEETEEIQNDTAKVLIKTQENLEEIEKDRALFHEKQLNEEQELIEEIKELKGYLEEDLWELDSLREKIDSLHNGDKNTSEQLQEFEKALRTKKSLRDYTLEIDAKLTSYDSSDQDRLTNEQKEKLKTKQRAIVKELQDIQDEKKKFGIELEDEEIQQSLSNLYDQKSILEAERKDILAKIHGANEFAKLVDQRKDVKPSDQEQRYYKHALDRMMSDDTTLIKLAQENEILRQAARENVMVDSMDIMAPQVMKNNDETLEEVILAYEKELDFLNSQNELLKNLVGEDLVDALMRYGSSERKKGNGTLSDEDANERNLLLLQEKGDSKGTTRDRDRPESSSKKMPAQAVSDKSLTAESAPTVIDKTVSTCSAPVKRLQESDQEDKISIEKPAHSSADSEPDAESKGSLIDESPEMATCDIAESSPQPSAYDKTDKNSAQEQLPLLTTSGLPYADSTEVMRPLKAPDFMAEYDKQLADVVAAYERDLDILTTRLGPNLCDAVFSMGCKDDPVKRKVKSSDKEKFNKEKSDLQNYMPFRHPVALVNQENPSESIPAVAELLKSDVPLEDLITSYETRLNDLEKKLGPGLVKALSNKPLSTHDSEGVKSLQEVNDFASDGIEENNLLVSPAQKYDSYEKEHKWMIQQFSQQDNDKSENDKDKVEEKSGEDTNEAEVQSGKETDEAKVKSGKDTDQAEVKSGKKLMKL</sequence>
<feature type="compositionally biased region" description="Basic and acidic residues" evidence="2">
    <location>
        <begin position="843"/>
        <end position="860"/>
    </location>
</feature>
<protein>
    <submittedName>
        <fullName evidence="3">Uncharacterized protein</fullName>
    </submittedName>
</protein>
<dbReference type="EMBL" id="DS476595">
    <property type="protein sequence ID" value="EDO26180.1"/>
    <property type="molecule type" value="Genomic_DNA"/>
</dbReference>